<evidence type="ECO:0000313" key="3">
    <source>
        <dbReference type="EMBL" id="MBB5741004.1"/>
    </source>
</evidence>
<keyword evidence="2 3" id="KW-0378">Hydrolase</keyword>
<gene>
    <name evidence="3" type="ORF">GGQ93_002740</name>
</gene>
<evidence type="ECO:0000256" key="2">
    <source>
        <dbReference type="ARBA" id="ARBA00022801"/>
    </source>
</evidence>
<dbReference type="RefSeq" id="WP_183217758.1">
    <property type="nucleotide sequence ID" value="NZ_CAJFZW010000029.1"/>
</dbReference>
<dbReference type="SUPFAM" id="SSF54637">
    <property type="entry name" value="Thioesterase/thiol ester dehydrase-isomerase"/>
    <property type="match status" value="1"/>
</dbReference>
<dbReference type="AlphaFoldDB" id="A0A7W9C8M5"/>
<reference evidence="3 4" key="1">
    <citation type="submission" date="2020-08" db="EMBL/GenBank/DDBJ databases">
        <title>Genomic Encyclopedia of Type Strains, Phase IV (KMG-IV): sequencing the most valuable type-strain genomes for metagenomic binning, comparative biology and taxonomic classification.</title>
        <authorList>
            <person name="Goeker M."/>
        </authorList>
    </citation>
    <scope>NUCLEOTIDE SEQUENCE [LARGE SCALE GENOMIC DNA]</scope>
    <source>
        <strain evidence="3 4">DSM 4731</strain>
    </source>
</reference>
<comment type="caution">
    <text evidence="3">The sequence shown here is derived from an EMBL/GenBank/DDBJ whole genome shotgun (WGS) entry which is preliminary data.</text>
</comment>
<name>A0A7W9C8M5_9CAUL</name>
<dbReference type="Gene3D" id="3.10.129.10">
    <property type="entry name" value="Hotdog Thioesterase"/>
    <property type="match status" value="1"/>
</dbReference>
<keyword evidence="4" id="KW-1185">Reference proteome</keyword>
<dbReference type="InterPro" id="IPR050563">
    <property type="entry name" value="4-hydroxybenzoyl-CoA_TE"/>
</dbReference>
<dbReference type="NCBIfam" id="TIGR02799">
    <property type="entry name" value="thio_ybgC"/>
    <property type="match status" value="1"/>
</dbReference>
<dbReference type="EMBL" id="JACHOQ010000009">
    <property type="protein sequence ID" value="MBB5741004.1"/>
    <property type="molecule type" value="Genomic_DNA"/>
</dbReference>
<organism evidence="3 4">
    <name type="scientific">Brevundimonas aurantiaca</name>
    <dbReference type="NCBI Taxonomy" id="74316"/>
    <lineage>
        <taxon>Bacteria</taxon>
        <taxon>Pseudomonadati</taxon>
        <taxon>Pseudomonadota</taxon>
        <taxon>Alphaproteobacteria</taxon>
        <taxon>Caulobacterales</taxon>
        <taxon>Caulobacteraceae</taxon>
        <taxon>Brevundimonas</taxon>
    </lineage>
</organism>
<dbReference type="Proteomes" id="UP000527324">
    <property type="component" value="Unassembled WGS sequence"/>
</dbReference>
<sequence>MTDLPSDLPTAGRFDVRDHLLPVRVYYEDTDFTGLVYHANYVRYFERGRSDFLRAIGVGHADLLEQDQPMAFVVAELNIRYLKPARIDDALVVRTVYEQVKGVRLIIRQTVERGGEVLCRAEVTAVCIHLDGRPRRPTKGLIEKVTPWLAKATGAD</sequence>
<evidence type="ECO:0000256" key="1">
    <source>
        <dbReference type="ARBA" id="ARBA00005953"/>
    </source>
</evidence>
<dbReference type="PANTHER" id="PTHR31793">
    <property type="entry name" value="4-HYDROXYBENZOYL-COA THIOESTERASE FAMILY MEMBER"/>
    <property type="match status" value="1"/>
</dbReference>
<dbReference type="FunFam" id="3.10.129.10:FF:000004">
    <property type="entry name" value="Tol-pal system-associated acyl-CoA thioesterase"/>
    <property type="match status" value="1"/>
</dbReference>
<dbReference type="InterPro" id="IPR006684">
    <property type="entry name" value="YbgC/YbaW"/>
</dbReference>
<protein>
    <submittedName>
        <fullName evidence="3">Acyl-CoA thioester hydrolase</fullName>
        <ecNumber evidence="3">3.1.2.-</ecNumber>
    </submittedName>
</protein>
<comment type="similarity">
    <text evidence="1">Belongs to the 4-hydroxybenzoyl-CoA thioesterase family.</text>
</comment>
<dbReference type="CDD" id="cd00586">
    <property type="entry name" value="4HBT"/>
    <property type="match status" value="1"/>
</dbReference>
<dbReference type="InterPro" id="IPR014166">
    <property type="entry name" value="Tol-Pal_acyl-CoA_thioesterase"/>
</dbReference>
<dbReference type="GO" id="GO:0047617">
    <property type="term" value="F:fatty acyl-CoA hydrolase activity"/>
    <property type="evidence" value="ECO:0007669"/>
    <property type="project" value="TreeGrafter"/>
</dbReference>
<dbReference type="NCBIfam" id="TIGR00051">
    <property type="entry name" value="YbgC/FadM family acyl-CoA thioesterase"/>
    <property type="match status" value="1"/>
</dbReference>
<evidence type="ECO:0000313" key="4">
    <source>
        <dbReference type="Proteomes" id="UP000527324"/>
    </source>
</evidence>
<dbReference type="PANTHER" id="PTHR31793:SF37">
    <property type="entry name" value="ACYL-COA THIOESTER HYDROLASE YBGC"/>
    <property type="match status" value="1"/>
</dbReference>
<dbReference type="InterPro" id="IPR029069">
    <property type="entry name" value="HotDog_dom_sf"/>
</dbReference>
<dbReference type="PIRSF" id="PIRSF003230">
    <property type="entry name" value="YbgC"/>
    <property type="match status" value="1"/>
</dbReference>
<accession>A0A7W9C8M5</accession>
<proteinExistence type="inferred from homology"/>
<dbReference type="Pfam" id="PF13279">
    <property type="entry name" value="4HBT_2"/>
    <property type="match status" value="1"/>
</dbReference>
<dbReference type="EC" id="3.1.2.-" evidence="3"/>